<dbReference type="SMART" id="SM00020">
    <property type="entry name" value="Tryp_SPc"/>
    <property type="match status" value="1"/>
</dbReference>
<dbReference type="InterPro" id="IPR001314">
    <property type="entry name" value="Peptidase_S1A"/>
</dbReference>
<keyword evidence="3" id="KW-0732">Signal</keyword>
<dbReference type="Proteomes" id="UP000092018">
    <property type="component" value="Plasmid unnamed1"/>
</dbReference>
<keyword evidence="1" id="KW-1015">Disulfide bond</keyword>
<dbReference type="GO" id="GO:0006508">
    <property type="term" value="P:proteolysis"/>
    <property type="evidence" value="ECO:0007669"/>
    <property type="project" value="InterPro"/>
</dbReference>
<dbReference type="InterPro" id="IPR043504">
    <property type="entry name" value="Peptidase_S1_PA_chymotrypsin"/>
</dbReference>
<dbReference type="PRINTS" id="PR00722">
    <property type="entry name" value="CHYMOTRYPSIN"/>
</dbReference>
<evidence type="ECO:0000256" key="2">
    <source>
        <dbReference type="SAM" id="MobiDB-lite"/>
    </source>
</evidence>
<dbReference type="Pfam" id="PF00089">
    <property type="entry name" value="Trypsin"/>
    <property type="match status" value="1"/>
</dbReference>
<dbReference type="RefSeq" id="WP_065211384.1">
    <property type="nucleotide sequence ID" value="NZ_CP016179.1"/>
</dbReference>
<dbReference type="AlphaFoldDB" id="A0AAN0XZQ9"/>
<accession>A0AAN0XZQ9</accession>
<gene>
    <name evidence="5" type="ORF">A6E01_20660</name>
</gene>
<dbReference type="KEGG" id="vbr:A6E01_20660"/>
<dbReference type="EMBL" id="CP016179">
    <property type="protein sequence ID" value="ANO35625.1"/>
    <property type="molecule type" value="Genomic_DNA"/>
</dbReference>
<dbReference type="InterPro" id="IPR009003">
    <property type="entry name" value="Peptidase_S1_PA"/>
</dbReference>
<geneLocation type="plasmid" evidence="5 6">
    <name>unnamed1</name>
</geneLocation>
<evidence type="ECO:0000256" key="3">
    <source>
        <dbReference type="SAM" id="SignalP"/>
    </source>
</evidence>
<dbReference type="InterPro" id="IPR033116">
    <property type="entry name" value="TRYPSIN_SER"/>
</dbReference>
<evidence type="ECO:0000313" key="5">
    <source>
        <dbReference type="EMBL" id="ANO35625.1"/>
    </source>
</evidence>
<dbReference type="SUPFAM" id="SSF50494">
    <property type="entry name" value="Trypsin-like serine proteases"/>
    <property type="match status" value="1"/>
</dbReference>
<dbReference type="InterPro" id="IPR001254">
    <property type="entry name" value="Trypsin_dom"/>
</dbReference>
<feature type="region of interest" description="Disordered" evidence="2">
    <location>
        <begin position="516"/>
        <end position="547"/>
    </location>
</feature>
<evidence type="ECO:0000256" key="1">
    <source>
        <dbReference type="ARBA" id="ARBA00023157"/>
    </source>
</evidence>
<name>A0AAN0XZQ9_9VIBR</name>
<dbReference type="Gene3D" id="2.40.10.10">
    <property type="entry name" value="Trypsin-like serine proteases"/>
    <property type="match status" value="2"/>
</dbReference>
<evidence type="ECO:0000259" key="4">
    <source>
        <dbReference type="PROSITE" id="PS50240"/>
    </source>
</evidence>
<evidence type="ECO:0000313" key="6">
    <source>
        <dbReference type="Proteomes" id="UP000092018"/>
    </source>
</evidence>
<protein>
    <recommendedName>
        <fullName evidence="4">Peptidase S1 domain-containing protein</fullName>
    </recommendedName>
</protein>
<feature type="domain" description="Peptidase S1" evidence="4">
    <location>
        <begin position="6"/>
        <end position="338"/>
    </location>
</feature>
<dbReference type="GO" id="GO:0004252">
    <property type="term" value="F:serine-type endopeptidase activity"/>
    <property type="evidence" value="ECO:0007669"/>
    <property type="project" value="InterPro"/>
</dbReference>
<dbReference type="PROSITE" id="PS50240">
    <property type="entry name" value="TRYPSIN_DOM"/>
    <property type="match status" value="1"/>
</dbReference>
<organism evidence="5 6">
    <name type="scientific">Vibrio breoganii</name>
    <dbReference type="NCBI Taxonomy" id="553239"/>
    <lineage>
        <taxon>Bacteria</taxon>
        <taxon>Pseudomonadati</taxon>
        <taxon>Pseudomonadota</taxon>
        <taxon>Gammaproteobacteria</taxon>
        <taxon>Vibrionales</taxon>
        <taxon>Vibrionaceae</taxon>
        <taxon>Vibrio</taxon>
    </lineage>
</organism>
<reference evidence="5 6" key="1">
    <citation type="submission" date="2016-06" db="EMBL/GenBank/DDBJ databases">
        <title>Adaptive Radiation by Waves of Gene Transfer Leads to Fine-Scale Resource Partitioning in Marine Microbes.</title>
        <authorList>
            <person name="Hehemann J.-H."/>
            <person name="Arevalo P."/>
            <person name="Datta M.S."/>
            <person name="Yu X."/>
            <person name="Corzett C."/>
            <person name="Henschel A."/>
            <person name="Preheim S.P."/>
            <person name="Timberlake S."/>
            <person name="Alm E.J."/>
            <person name="Polz M.F."/>
        </authorList>
    </citation>
    <scope>NUCLEOTIDE SEQUENCE [LARGE SCALE GENOMIC DNA]</scope>
    <source>
        <strain evidence="5 6">FF50</strain>
        <plasmid evidence="5 6">unnamed1</plasmid>
    </source>
</reference>
<feature type="signal peptide" evidence="3">
    <location>
        <begin position="1"/>
        <end position="22"/>
    </location>
</feature>
<sequence length="571" mass="62067">MNSKTMLASSLVLAFTSFPALAVFNGSETVKEDYQNHFVRFVAKGNEGVQHKNCGGVLVGGKYLLTAHHCADGSYIPDLVIYQGINRNNPDETYVREAEVVHSRTHEAGFEWNNYSSKLFNNEIWPRYESSFEGSVGDYNSAAYWLDIFERMPVYLESRPDSEKNSPAFNRHNDSDFAMLVLNEPIPHHGGAILSPLVDLDTGERFLNPGEPFTFYGWGTTAYGGASGPAAATLMQAEFELYREYPLTQARDGNYGGLRGPLCSAESDGCRFSAAAKVDFIGIDTGLGVPGVGSGDSGSPVIAGDYYYGSLFGADNDPTGDAWIASVSSIGWMMPTIARAIDDVIYPSDMGIALERGNDETHEVSIPIQNFTDTVMVLDPVEVTGGFEPEYFEPEDGGEGIEITYEDFVFVDQDCAGLLEPNQGCMVKLLLNRNQFVEFNQTIEAQIDLGIDGVEALPFTVRVLLSFCEANPQDPSCMDFCDLNPWHDDCIDQCILDPWSPECLCETLPSHPDCTGDKPQVPGDGDNGDNDDNGDSGAGGSQGGSSSGGSVSFGLIGLFGLLLFRRFRLVN</sequence>
<feature type="chain" id="PRO_5042857548" description="Peptidase S1 domain-containing protein" evidence="3">
    <location>
        <begin position="23"/>
        <end position="571"/>
    </location>
</feature>
<feature type="compositionally biased region" description="Gly residues" evidence="2">
    <location>
        <begin position="536"/>
        <end position="547"/>
    </location>
</feature>
<dbReference type="PROSITE" id="PS00135">
    <property type="entry name" value="TRYPSIN_SER"/>
    <property type="match status" value="1"/>
</dbReference>
<keyword evidence="5" id="KW-0614">Plasmid</keyword>
<proteinExistence type="predicted"/>